<dbReference type="Proteomes" id="UP000236291">
    <property type="component" value="Unassembled WGS sequence"/>
</dbReference>
<dbReference type="EMBL" id="ASHM01050137">
    <property type="protein sequence ID" value="PNX86024.1"/>
    <property type="molecule type" value="Genomic_DNA"/>
</dbReference>
<evidence type="ECO:0008006" key="3">
    <source>
        <dbReference type="Google" id="ProtNLM"/>
    </source>
</evidence>
<name>A0A2K3M5H1_TRIPR</name>
<sequence>MVLTQFALHTAYYQLMEVIIDNSHLKVEATKEQHTQNWNRIGKPIWTKPARGTLKCNIDAACYKEQNVYCIGACLRDEQGRFMQAFTTRLRGRPDIAELQKQKLQGCWKLYVGYNNCS</sequence>
<accession>A0A2K3M5H1</accession>
<comment type="caution">
    <text evidence="1">The sequence shown here is derived from an EMBL/GenBank/DDBJ whole genome shotgun (WGS) entry which is preliminary data.</text>
</comment>
<dbReference type="PANTHER" id="PTHR47074:SF48">
    <property type="entry name" value="POLYNUCLEOTIDYL TRANSFERASE, RIBONUCLEASE H-LIKE SUPERFAMILY PROTEIN"/>
    <property type="match status" value="1"/>
</dbReference>
<protein>
    <recommendedName>
        <fullName evidence="3">Cytochrome p450</fullName>
    </recommendedName>
</protein>
<evidence type="ECO:0000313" key="2">
    <source>
        <dbReference type="Proteomes" id="UP000236291"/>
    </source>
</evidence>
<organism evidence="1 2">
    <name type="scientific">Trifolium pratense</name>
    <name type="common">Red clover</name>
    <dbReference type="NCBI Taxonomy" id="57577"/>
    <lineage>
        <taxon>Eukaryota</taxon>
        <taxon>Viridiplantae</taxon>
        <taxon>Streptophyta</taxon>
        <taxon>Embryophyta</taxon>
        <taxon>Tracheophyta</taxon>
        <taxon>Spermatophyta</taxon>
        <taxon>Magnoliopsida</taxon>
        <taxon>eudicotyledons</taxon>
        <taxon>Gunneridae</taxon>
        <taxon>Pentapetalae</taxon>
        <taxon>rosids</taxon>
        <taxon>fabids</taxon>
        <taxon>Fabales</taxon>
        <taxon>Fabaceae</taxon>
        <taxon>Papilionoideae</taxon>
        <taxon>50 kb inversion clade</taxon>
        <taxon>NPAAA clade</taxon>
        <taxon>Hologalegina</taxon>
        <taxon>IRL clade</taxon>
        <taxon>Trifolieae</taxon>
        <taxon>Trifolium</taxon>
    </lineage>
</organism>
<reference evidence="1 2" key="1">
    <citation type="journal article" date="2014" name="Am. J. Bot.">
        <title>Genome assembly and annotation for red clover (Trifolium pratense; Fabaceae).</title>
        <authorList>
            <person name="Istvanek J."/>
            <person name="Jaros M."/>
            <person name="Krenek A."/>
            <person name="Repkova J."/>
        </authorList>
    </citation>
    <scope>NUCLEOTIDE SEQUENCE [LARGE SCALE GENOMIC DNA]</scope>
    <source>
        <strain evidence="2">cv. Tatra</strain>
        <tissue evidence="1">Young leaves</tissue>
    </source>
</reference>
<reference evidence="1 2" key="2">
    <citation type="journal article" date="2017" name="Front. Plant Sci.">
        <title>Gene Classification and Mining of Molecular Markers Useful in Red Clover (Trifolium pratense) Breeding.</title>
        <authorList>
            <person name="Istvanek J."/>
            <person name="Dluhosova J."/>
            <person name="Dluhos P."/>
            <person name="Patkova L."/>
            <person name="Nedelnik J."/>
            <person name="Repkova J."/>
        </authorList>
    </citation>
    <scope>NUCLEOTIDE SEQUENCE [LARGE SCALE GENOMIC DNA]</scope>
    <source>
        <strain evidence="2">cv. Tatra</strain>
        <tissue evidence="1">Young leaves</tissue>
    </source>
</reference>
<gene>
    <name evidence="1" type="ORF">L195_g042100</name>
</gene>
<proteinExistence type="predicted"/>
<dbReference type="PANTHER" id="PTHR47074">
    <property type="entry name" value="BNAC02G40300D PROTEIN"/>
    <property type="match status" value="1"/>
</dbReference>
<dbReference type="AlphaFoldDB" id="A0A2K3M5H1"/>
<dbReference type="InterPro" id="IPR052929">
    <property type="entry name" value="RNase_H-like_EbsB-rel"/>
</dbReference>
<evidence type="ECO:0000313" key="1">
    <source>
        <dbReference type="EMBL" id="PNX86024.1"/>
    </source>
</evidence>